<dbReference type="PANTHER" id="PTHR43798:SF5">
    <property type="entry name" value="MONOACYLGLYCEROL LIPASE ABHD6"/>
    <property type="match status" value="1"/>
</dbReference>
<dbReference type="Gene3D" id="3.40.50.1820">
    <property type="entry name" value="alpha/beta hydrolase"/>
    <property type="match status" value="1"/>
</dbReference>
<dbReference type="PANTHER" id="PTHR43798">
    <property type="entry name" value="MONOACYLGLYCEROL LIPASE"/>
    <property type="match status" value="1"/>
</dbReference>
<sequence length="335" mass="35393">MRTEPHAPRRRWPVVLLATVATLSTSGLVLLLAASGPGVGHFRSPEGRAAYEEAYAAALASLPEPTATHDLETTFGTVRAYAWVDDEHPDAAPVVLLPGRSASVPMWGDNLPDYVGHRTVYAFDTLGDTGLSTQTLPLAGVGDSARWVDEAMAALDIERAHLVGHSQGGGLAAAVAVRYPERLASLTLLEPVLTLGMMPLSTILVSIPASLPFVPEAWREAALHRIGGVEAEEVDPDDPLARLIAAGSRHFSSGSLPNPVQLTDDELRALPMPVYVAIASDSSLAGGEGAAERAGLIPDATVKIWPDTTHSLPMQVAPALDAELLSFWDTHDPAR</sequence>
<dbReference type="AlphaFoldDB" id="A0A8H9L3C3"/>
<comment type="caution">
    <text evidence="2">The sequence shown here is derived from an EMBL/GenBank/DDBJ whole genome shotgun (WGS) entry which is preliminary data.</text>
</comment>
<evidence type="ECO:0000259" key="1">
    <source>
        <dbReference type="Pfam" id="PF00561"/>
    </source>
</evidence>
<reference evidence="2" key="1">
    <citation type="journal article" date="2014" name="Int. J. Syst. Evol. Microbiol.">
        <title>Complete genome sequence of Corynebacterium casei LMG S-19264T (=DSM 44701T), isolated from a smear-ripened cheese.</title>
        <authorList>
            <consortium name="US DOE Joint Genome Institute (JGI-PGF)"/>
            <person name="Walter F."/>
            <person name="Albersmeier A."/>
            <person name="Kalinowski J."/>
            <person name="Ruckert C."/>
        </authorList>
    </citation>
    <scope>NUCLEOTIDE SEQUENCE</scope>
    <source>
        <strain evidence="2">JCM 3051</strain>
    </source>
</reference>
<dbReference type="InterPro" id="IPR000073">
    <property type="entry name" value="AB_hydrolase_1"/>
</dbReference>
<accession>A0A8H9L3C3</accession>
<reference evidence="2" key="2">
    <citation type="submission" date="2020-09" db="EMBL/GenBank/DDBJ databases">
        <authorList>
            <person name="Sun Q."/>
            <person name="Ohkuma M."/>
        </authorList>
    </citation>
    <scope>NUCLEOTIDE SEQUENCE</scope>
    <source>
        <strain evidence="2">JCM 3051</strain>
    </source>
</reference>
<keyword evidence="3" id="KW-1185">Reference proteome</keyword>
<feature type="domain" description="AB hydrolase-1" evidence="1">
    <location>
        <begin position="93"/>
        <end position="220"/>
    </location>
</feature>
<protein>
    <submittedName>
        <fullName evidence="2">Carboxylesterase</fullName>
    </submittedName>
</protein>
<dbReference type="Proteomes" id="UP000655589">
    <property type="component" value="Unassembled WGS sequence"/>
</dbReference>
<dbReference type="SUPFAM" id="SSF53474">
    <property type="entry name" value="alpha/beta-Hydrolases"/>
    <property type="match status" value="1"/>
</dbReference>
<dbReference type="EMBL" id="BMPT01000007">
    <property type="protein sequence ID" value="GGM25959.1"/>
    <property type="molecule type" value="Genomic_DNA"/>
</dbReference>
<dbReference type="GO" id="GO:0016020">
    <property type="term" value="C:membrane"/>
    <property type="evidence" value="ECO:0007669"/>
    <property type="project" value="TreeGrafter"/>
</dbReference>
<proteinExistence type="predicted"/>
<dbReference type="RefSeq" id="WP_171103523.1">
    <property type="nucleotide sequence ID" value="NZ_BMPT01000007.1"/>
</dbReference>
<evidence type="ECO:0000313" key="2">
    <source>
        <dbReference type="EMBL" id="GGM25959.1"/>
    </source>
</evidence>
<dbReference type="GO" id="GO:0047372">
    <property type="term" value="F:monoacylglycerol lipase activity"/>
    <property type="evidence" value="ECO:0007669"/>
    <property type="project" value="TreeGrafter"/>
</dbReference>
<dbReference type="Pfam" id="PF00561">
    <property type="entry name" value="Abhydrolase_1"/>
    <property type="match status" value="1"/>
</dbReference>
<dbReference type="PRINTS" id="PR00111">
    <property type="entry name" value="ABHYDROLASE"/>
</dbReference>
<organism evidence="2 3">
    <name type="scientific">Promicromonospora citrea</name>
    <dbReference type="NCBI Taxonomy" id="43677"/>
    <lineage>
        <taxon>Bacteria</taxon>
        <taxon>Bacillati</taxon>
        <taxon>Actinomycetota</taxon>
        <taxon>Actinomycetes</taxon>
        <taxon>Micrococcales</taxon>
        <taxon>Promicromonosporaceae</taxon>
        <taxon>Promicromonospora</taxon>
    </lineage>
</organism>
<dbReference type="InterPro" id="IPR029058">
    <property type="entry name" value="AB_hydrolase_fold"/>
</dbReference>
<gene>
    <name evidence="2" type="ORF">GCM10010102_22050</name>
</gene>
<name>A0A8H9L3C3_9MICO</name>
<evidence type="ECO:0000313" key="3">
    <source>
        <dbReference type="Proteomes" id="UP000655589"/>
    </source>
</evidence>
<dbReference type="InterPro" id="IPR050266">
    <property type="entry name" value="AB_hydrolase_sf"/>
</dbReference>
<dbReference type="GO" id="GO:0046464">
    <property type="term" value="P:acylglycerol catabolic process"/>
    <property type="evidence" value="ECO:0007669"/>
    <property type="project" value="TreeGrafter"/>
</dbReference>